<evidence type="ECO:0000256" key="1">
    <source>
        <dbReference type="ARBA" id="ARBA00004776"/>
    </source>
</evidence>
<dbReference type="GO" id="GO:0016757">
    <property type="term" value="F:glycosyltransferase activity"/>
    <property type="evidence" value="ECO:0007669"/>
    <property type="project" value="UniProtKB-KW"/>
</dbReference>
<organism evidence="6 7">
    <name type="scientific">Actinocrinis puniceicyclus</name>
    <dbReference type="NCBI Taxonomy" id="977794"/>
    <lineage>
        <taxon>Bacteria</taxon>
        <taxon>Bacillati</taxon>
        <taxon>Actinomycetota</taxon>
        <taxon>Actinomycetes</taxon>
        <taxon>Catenulisporales</taxon>
        <taxon>Actinospicaceae</taxon>
        <taxon>Actinocrinis</taxon>
    </lineage>
</organism>
<dbReference type="AlphaFoldDB" id="A0A8J7WMK3"/>
<feature type="domain" description="Glycosyltransferase 2-like" evidence="5">
    <location>
        <begin position="13"/>
        <end position="131"/>
    </location>
</feature>
<dbReference type="EC" id="2.4.-.-" evidence="6"/>
<dbReference type="RefSeq" id="WP_211465151.1">
    <property type="nucleotide sequence ID" value="NZ_JAGSXH010000011.1"/>
</dbReference>
<protein>
    <submittedName>
        <fullName evidence="6">Glycosyltransferase</fullName>
        <ecNumber evidence="6">2.4.-.-</ecNumber>
    </submittedName>
</protein>
<keyword evidence="3 6" id="KW-0328">Glycosyltransferase</keyword>
<dbReference type="PANTHER" id="PTHR43179">
    <property type="entry name" value="RHAMNOSYLTRANSFERASE WBBL"/>
    <property type="match status" value="1"/>
</dbReference>
<evidence type="ECO:0000313" key="6">
    <source>
        <dbReference type="EMBL" id="MBS2962462.1"/>
    </source>
</evidence>
<evidence type="ECO:0000256" key="2">
    <source>
        <dbReference type="ARBA" id="ARBA00006739"/>
    </source>
</evidence>
<evidence type="ECO:0000256" key="3">
    <source>
        <dbReference type="ARBA" id="ARBA00022676"/>
    </source>
</evidence>
<dbReference type="SUPFAM" id="SSF53448">
    <property type="entry name" value="Nucleotide-diphospho-sugar transferases"/>
    <property type="match status" value="1"/>
</dbReference>
<dbReference type="InterPro" id="IPR029044">
    <property type="entry name" value="Nucleotide-diphossugar_trans"/>
</dbReference>
<evidence type="ECO:0000313" key="7">
    <source>
        <dbReference type="Proteomes" id="UP000677913"/>
    </source>
</evidence>
<dbReference type="Gene3D" id="3.90.550.10">
    <property type="entry name" value="Spore Coat Polysaccharide Biosynthesis Protein SpsA, Chain A"/>
    <property type="match status" value="1"/>
</dbReference>
<comment type="pathway">
    <text evidence="1">Cell wall biogenesis; cell wall polysaccharide biosynthesis.</text>
</comment>
<dbReference type="InterPro" id="IPR001173">
    <property type="entry name" value="Glyco_trans_2-like"/>
</dbReference>
<evidence type="ECO:0000259" key="5">
    <source>
        <dbReference type="Pfam" id="PF00535"/>
    </source>
</evidence>
<comment type="caution">
    <text evidence="6">The sequence shown here is derived from an EMBL/GenBank/DDBJ whole genome shotgun (WGS) entry which is preliminary data.</text>
</comment>
<dbReference type="Proteomes" id="UP000677913">
    <property type="component" value="Unassembled WGS sequence"/>
</dbReference>
<comment type="similarity">
    <text evidence="2">Belongs to the glycosyltransferase 2 family.</text>
</comment>
<dbReference type="Pfam" id="PF00535">
    <property type="entry name" value="Glycos_transf_2"/>
    <property type="match status" value="1"/>
</dbReference>
<keyword evidence="4 6" id="KW-0808">Transferase</keyword>
<name>A0A8J7WMK3_9ACTN</name>
<sequence length="301" mass="32990">MPPAEPIGPIAAIVTAYHPDERLAQVVESALASCALVIVADNTPAESASAAEKLDHPNIRVLRSGRNLGLAAALNLGLREVPAEAGAVLFLDQDSVLPPELVPGLARHLRDPGIGVVGPAPVDAEKGGQYETLSVLHGDLSDRYSVITSGMLVRRSCFETVRGFREDFFVDCVDIDFCLRLRRAGVRIVRDKKSVLPHSIGDGRDHRLLFIPVRVLHYAAWRHYWVARNGMVLTREHGRALPGFALINALFMARWLAATAVFEPERRTHVRAILRGLRDGLTGRTDLSYLPRGADYRAVHA</sequence>
<evidence type="ECO:0000256" key="4">
    <source>
        <dbReference type="ARBA" id="ARBA00022679"/>
    </source>
</evidence>
<gene>
    <name evidence="6" type="ORF">KGA66_05355</name>
</gene>
<dbReference type="PANTHER" id="PTHR43179:SF12">
    <property type="entry name" value="GALACTOFURANOSYLTRANSFERASE GLFT2"/>
    <property type="match status" value="1"/>
</dbReference>
<keyword evidence="7" id="KW-1185">Reference proteome</keyword>
<reference evidence="6" key="1">
    <citation type="submission" date="2021-04" db="EMBL/GenBank/DDBJ databases">
        <title>Genome based classification of Actinospica acidithermotolerans sp. nov., an actinobacterium isolated from an Indonesian hot spring.</title>
        <authorList>
            <person name="Kusuma A.B."/>
            <person name="Putra K.E."/>
            <person name="Nafisah S."/>
            <person name="Loh J."/>
            <person name="Nouioui I."/>
            <person name="Goodfellow M."/>
        </authorList>
    </citation>
    <scope>NUCLEOTIDE SEQUENCE</scope>
    <source>
        <strain evidence="6">DSM 45618</strain>
    </source>
</reference>
<proteinExistence type="inferred from homology"/>
<dbReference type="EMBL" id="JAGSXH010000011">
    <property type="protein sequence ID" value="MBS2962462.1"/>
    <property type="molecule type" value="Genomic_DNA"/>
</dbReference>
<accession>A0A8J7WMK3</accession>